<sequence>MIKGLRDWPVVQLLADLEVSDLAEVQAMGRQLPSQHMVRFLPSPQAIPNIVLPYREPLSDHDREIGRFHCTTDFFAEVEFWLQHEGRNPSARLIAVEVACWLPDCLLWAGHRLHGRLTAACLEADDLAVTAGRRSVKLNGFEGQVQVLQRRITSSPESVEWYCRDHGDVHSEDNIENNVHLSNDRRCWFREASGVNAGSDPLARSVDDEVSRLGYDKIDILKLSFSSVDLLRTFLEGLGEYFGIVRRPN</sequence>
<dbReference type="OrthoDB" id="416631at2759"/>
<dbReference type="AlphaFoldDB" id="A0A812R005"/>
<proteinExistence type="predicted"/>
<comment type="caution">
    <text evidence="1">The sequence shown here is derived from an EMBL/GenBank/DDBJ whole genome shotgun (WGS) entry which is preliminary data.</text>
</comment>
<evidence type="ECO:0000313" key="1">
    <source>
        <dbReference type="EMBL" id="CAE7411753.1"/>
    </source>
</evidence>
<name>A0A812R005_SYMPI</name>
<reference evidence="1" key="1">
    <citation type="submission" date="2021-02" db="EMBL/GenBank/DDBJ databases">
        <authorList>
            <person name="Dougan E. K."/>
            <person name="Rhodes N."/>
            <person name="Thang M."/>
            <person name="Chan C."/>
        </authorList>
    </citation>
    <scope>NUCLEOTIDE SEQUENCE</scope>
</reference>
<keyword evidence="2" id="KW-1185">Reference proteome</keyword>
<dbReference type="Proteomes" id="UP000649617">
    <property type="component" value="Unassembled WGS sequence"/>
</dbReference>
<protein>
    <submittedName>
        <fullName evidence="1">Uncharacterized protein</fullName>
    </submittedName>
</protein>
<gene>
    <name evidence="1" type="ORF">SPIL2461_LOCUS10143</name>
</gene>
<dbReference type="EMBL" id="CAJNIZ010018557">
    <property type="protein sequence ID" value="CAE7411753.1"/>
    <property type="molecule type" value="Genomic_DNA"/>
</dbReference>
<organism evidence="1 2">
    <name type="scientific">Symbiodinium pilosum</name>
    <name type="common">Dinoflagellate</name>
    <dbReference type="NCBI Taxonomy" id="2952"/>
    <lineage>
        <taxon>Eukaryota</taxon>
        <taxon>Sar</taxon>
        <taxon>Alveolata</taxon>
        <taxon>Dinophyceae</taxon>
        <taxon>Suessiales</taxon>
        <taxon>Symbiodiniaceae</taxon>
        <taxon>Symbiodinium</taxon>
    </lineage>
</organism>
<evidence type="ECO:0000313" key="2">
    <source>
        <dbReference type="Proteomes" id="UP000649617"/>
    </source>
</evidence>
<accession>A0A812R005</accession>